<keyword evidence="1" id="KW-1133">Transmembrane helix</keyword>
<keyword evidence="4" id="KW-1185">Reference proteome</keyword>
<feature type="domain" description="Fatty acid hydroxylase" evidence="2">
    <location>
        <begin position="8"/>
        <end position="152"/>
    </location>
</feature>
<dbReference type="RefSeq" id="WP_021711559.1">
    <property type="nucleotide sequence ID" value="NZ_BAOB01000154.1"/>
</dbReference>
<evidence type="ECO:0000313" key="3">
    <source>
        <dbReference type="EMBL" id="GAD77823.1"/>
    </source>
</evidence>
<evidence type="ECO:0000256" key="1">
    <source>
        <dbReference type="SAM" id="Phobius"/>
    </source>
</evidence>
<evidence type="ECO:0000313" key="4">
    <source>
        <dbReference type="Proteomes" id="UP000016567"/>
    </source>
</evidence>
<name>U3CHW3_9VIBR</name>
<dbReference type="GO" id="GO:0008610">
    <property type="term" value="P:lipid biosynthetic process"/>
    <property type="evidence" value="ECO:0007669"/>
    <property type="project" value="InterPro"/>
</dbReference>
<sequence length="173" mass="21002">MEILFKVIGYFLLWTLYSYLYHVLAHVRSKYNLLQYIHLKHHGYKYDGSIWPPWNEYFFWFGDLRSSMDVYLAFTLPLVILTIFDPIPGAILLVFHYFYELFLSRNVLDHNPKITGKITRFMSIGSFHLKHHSNVRCNFSFFITFWDYLFRTDEKSVKEKRRSQRLKSSKISY</sequence>
<feature type="transmembrane region" description="Helical" evidence="1">
    <location>
        <begin position="7"/>
        <end position="24"/>
    </location>
</feature>
<gene>
    <name evidence="3" type="ORF">VAZ01S_094_00160</name>
</gene>
<keyword evidence="1" id="KW-0472">Membrane</keyword>
<feature type="transmembrane region" description="Helical" evidence="1">
    <location>
        <begin position="70"/>
        <end position="95"/>
    </location>
</feature>
<dbReference type="GO" id="GO:0005506">
    <property type="term" value="F:iron ion binding"/>
    <property type="evidence" value="ECO:0007669"/>
    <property type="project" value="InterPro"/>
</dbReference>
<dbReference type="EMBL" id="BATL01000094">
    <property type="protein sequence ID" value="GAD77823.1"/>
    <property type="molecule type" value="Genomic_DNA"/>
</dbReference>
<reference evidence="3 4" key="1">
    <citation type="submission" date="2013-09" db="EMBL/GenBank/DDBJ databases">
        <title>Whole genome shotgun sequence of Vibrio azureus NBRC 104587.</title>
        <authorList>
            <person name="Isaki S."/>
            <person name="Hosoyama A."/>
            <person name="Numata M."/>
            <person name="Hashimoto M."/>
            <person name="Hosoyama Y."/>
            <person name="Tsuchikane K."/>
            <person name="Noguchi M."/>
            <person name="Hirakata S."/>
            <person name="Ichikawa N."/>
            <person name="Ohji S."/>
            <person name="Yamazoe A."/>
            <person name="Fujita N."/>
        </authorList>
    </citation>
    <scope>NUCLEOTIDE SEQUENCE [LARGE SCALE GENOMIC DNA]</scope>
    <source>
        <strain evidence="3 4">NBRC 104587</strain>
    </source>
</reference>
<proteinExistence type="predicted"/>
<dbReference type="eggNOG" id="COG3000">
    <property type="taxonomic scope" value="Bacteria"/>
</dbReference>
<comment type="caution">
    <text evidence="3">The sequence shown here is derived from an EMBL/GenBank/DDBJ whole genome shotgun (WGS) entry which is preliminary data.</text>
</comment>
<evidence type="ECO:0000259" key="2">
    <source>
        <dbReference type="Pfam" id="PF04116"/>
    </source>
</evidence>
<dbReference type="GO" id="GO:0016491">
    <property type="term" value="F:oxidoreductase activity"/>
    <property type="evidence" value="ECO:0007669"/>
    <property type="project" value="InterPro"/>
</dbReference>
<organism evidence="3 4">
    <name type="scientific">Vibrio azureus NBRC 104587</name>
    <dbReference type="NCBI Taxonomy" id="1219077"/>
    <lineage>
        <taxon>Bacteria</taxon>
        <taxon>Pseudomonadati</taxon>
        <taxon>Pseudomonadota</taxon>
        <taxon>Gammaproteobacteria</taxon>
        <taxon>Vibrionales</taxon>
        <taxon>Vibrionaceae</taxon>
        <taxon>Vibrio</taxon>
    </lineage>
</organism>
<protein>
    <recommendedName>
        <fullName evidence="2">Fatty acid hydroxylase domain-containing protein</fullName>
    </recommendedName>
</protein>
<dbReference type="OrthoDB" id="9770329at2"/>
<dbReference type="InterPro" id="IPR006694">
    <property type="entry name" value="Fatty_acid_hydroxylase"/>
</dbReference>
<dbReference type="Pfam" id="PF04116">
    <property type="entry name" value="FA_hydroxylase"/>
    <property type="match status" value="1"/>
</dbReference>
<keyword evidence="1" id="KW-0812">Transmembrane</keyword>
<dbReference type="Proteomes" id="UP000016567">
    <property type="component" value="Unassembled WGS sequence"/>
</dbReference>
<dbReference type="AlphaFoldDB" id="U3CHW3"/>
<accession>U3CHW3</accession>